<keyword evidence="1" id="KW-1277">Toxin-antitoxin system</keyword>
<keyword evidence="5" id="KW-0238">DNA-binding</keyword>
<evidence type="ECO:0000256" key="4">
    <source>
        <dbReference type="ARBA" id="ARBA00022695"/>
    </source>
</evidence>
<reference evidence="7" key="1">
    <citation type="submission" date="2016-10" db="EMBL/GenBank/DDBJ databases">
        <authorList>
            <person name="de Groot N.N."/>
        </authorList>
    </citation>
    <scope>NUCLEOTIDE SEQUENCE</scope>
</reference>
<keyword evidence="2" id="KW-0328">Glycosyltransferase</keyword>
<evidence type="ECO:0000256" key="5">
    <source>
        <dbReference type="ARBA" id="ARBA00023125"/>
    </source>
</evidence>
<evidence type="ECO:0000256" key="2">
    <source>
        <dbReference type="ARBA" id="ARBA00022676"/>
    </source>
</evidence>
<sequence>MDKEDKLKILKKLNIKYIYHITHLDNLDNILEYGLYPHGNKYQKKDISNNEVNDRRVKKESIYNKSIHSYVPFYFNPRNAMLYRNQRYFGNDIIILGYDNSIACKNGTIFTTRNASSDKVEFTNNIFNIFKFKWKDIFAKRWTKKFEFEDASYKFISNDTIKQRMMAEVLIENRVKNKNINVIFTQDSKTAKFIVTNFRVDNIEVVVNQSLFFKDYI</sequence>
<name>A0A1W1EHY9_9ZZZZ</name>
<evidence type="ECO:0000313" key="7">
    <source>
        <dbReference type="EMBL" id="SHO80481.1"/>
    </source>
</evidence>
<proteinExistence type="predicted"/>
<dbReference type="EMBL" id="FRYL01000011">
    <property type="protein sequence ID" value="SHO80481.1"/>
    <property type="molecule type" value="Genomic_DNA"/>
</dbReference>
<dbReference type="InterPro" id="IPR029494">
    <property type="entry name" value="DarT"/>
</dbReference>
<dbReference type="PROSITE" id="PS52018">
    <property type="entry name" value="DART"/>
    <property type="match status" value="1"/>
</dbReference>
<evidence type="ECO:0000259" key="6">
    <source>
        <dbReference type="PROSITE" id="PS52018"/>
    </source>
</evidence>
<evidence type="ECO:0000256" key="1">
    <source>
        <dbReference type="ARBA" id="ARBA00022649"/>
    </source>
</evidence>
<accession>A0A1W1EHY9</accession>
<keyword evidence="4" id="KW-0548">Nucleotidyltransferase</keyword>
<protein>
    <submittedName>
        <fullName evidence="7">ADP-ribose 1''-phosphate phophatase related protein</fullName>
    </submittedName>
</protein>
<organism evidence="7">
    <name type="scientific">hydrothermal vent metagenome</name>
    <dbReference type="NCBI Taxonomy" id="652676"/>
    <lineage>
        <taxon>unclassified sequences</taxon>
        <taxon>metagenomes</taxon>
        <taxon>ecological metagenomes</taxon>
    </lineage>
</organism>
<evidence type="ECO:0000256" key="3">
    <source>
        <dbReference type="ARBA" id="ARBA00022679"/>
    </source>
</evidence>
<dbReference type="GO" id="GO:0003677">
    <property type="term" value="F:DNA binding"/>
    <property type="evidence" value="ECO:0007669"/>
    <property type="project" value="UniProtKB-KW"/>
</dbReference>
<dbReference type="Pfam" id="PF14487">
    <property type="entry name" value="DarT"/>
    <property type="match status" value="1"/>
</dbReference>
<gene>
    <name evidence="7" type="ORF">MNB_SV-15-1349</name>
</gene>
<keyword evidence="3" id="KW-0808">Transferase</keyword>
<feature type="domain" description="DarT" evidence="6">
    <location>
        <begin position="16"/>
        <end position="213"/>
    </location>
</feature>
<dbReference type="AlphaFoldDB" id="A0A1W1EHY9"/>
<dbReference type="GO" id="GO:0016779">
    <property type="term" value="F:nucleotidyltransferase activity"/>
    <property type="evidence" value="ECO:0007669"/>
    <property type="project" value="UniProtKB-KW"/>
</dbReference>
<dbReference type="GO" id="GO:0016757">
    <property type="term" value="F:glycosyltransferase activity"/>
    <property type="evidence" value="ECO:0007669"/>
    <property type="project" value="UniProtKB-KW"/>
</dbReference>